<protein>
    <submittedName>
        <fullName evidence="1">Uncharacterized protein</fullName>
    </submittedName>
</protein>
<proteinExistence type="predicted"/>
<keyword evidence="2" id="KW-1185">Reference proteome</keyword>
<dbReference type="EMBL" id="SRLO01000064">
    <property type="protein sequence ID" value="TNN79529.1"/>
    <property type="molecule type" value="Genomic_DNA"/>
</dbReference>
<name>A0A4Z2IND2_9TELE</name>
<comment type="caution">
    <text evidence="1">The sequence shown here is derived from an EMBL/GenBank/DDBJ whole genome shotgun (WGS) entry which is preliminary data.</text>
</comment>
<evidence type="ECO:0000313" key="1">
    <source>
        <dbReference type="EMBL" id="TNN79529.1"/>
    </source>
</evidence>
<reference evidence="1 2" key="1">
    <citation type="submission" date="2019-03" db="EMBL/GenBank/DDBJ databases">
        <title>First draft genome of Liparis tanakae, snailfish: a comprehensive survey of snailfish specific genes.</title>
        <authorList>
            <person name="Kim W."/>
            <person name="Song I."/>
            <person name="Jeong J.-H."/>
            <person name="Kim D."/>
            <person name="Kim S."/>
            <person name="Ryu S."/>
            <person name="Song J.Y."/>
            <person name="Lee S.K."/>
        </authorList>
    </citation>
    <scope>NUCLEOTIDE SEQUENCE [LARGE SCALE GENOMIC DNA]</scope>
    <source>
        <tissue evidence="1">Muscle</tissue>
    </source>
</reference>
<dbReference type="AlphaFoldDB" id="A0A4Z2IND2"/>
<organism evidence="1 2">
    <name type="scientific">Liparis tanakae</name>
    <name type="common">Tanaka's snailfish</name>
    <dbReference type="NCBI Taxonomy" id="230148"/>
    <lineage>
        <taxon>Eukaryota</taxon>
        <taxon>Metazoa</taxon>
        <taxon>Chordata</taxon>
        <taxon>Craniata</taxon>
        <taxon>Vertebrata</taxon>
        <taxon>Euteleostomi</taxon>
        <taxon>Actinopterygii</taxon>
        <taxon>Neopterygii</taxon>
        <taxon>Teleostei</taxon>
        <taxon>Neoteleostei</taxon>
        <taxon>Acanthomorphata</taxon>
        <taxon>Eupercaria</taxon>
        <taxon>Perciformes</taxon>
        <taxon>Cottioidei</taxon>
        <taxon>Cottales</taxon>
        <taxon>Liparidae</taxon>
        <taxon>Liparis</taxon>
    </lineage>
</organism>
<dbReference type="Proteomes" id="UP000314294">
    <property type="component" value="Unassembled WGS sequence"/>
</dbReference>
<evidence type="ECO:0000313" key="2">
    <source>
        <dbReference type="Proteomes" id="UP000314294"/>
    </source>
</evidence>
<gene>
    <name evidence="1" type="ORF">EYF80_010346</name>
</gene>
<sequence>MHGLALHPACTFTSVMLEGILSKPQHGNWGAHSQSRSGLVLYTLVFPAIEEDGDDGGGGASKQ</sequence>
<accession>A0A4Z2IND2</accession>